<dbReference type="RefSeq" id="WP_146962346.1">
    <property type="nucleotide sequence ID" value="NZ_CP042467.1"/>
</dbReference>
<reference evidence="7 8" key="1">
    <citation type="submission" date="2019-08" db="EMBL/GenBank/DDBJ databases">
        <authorList>
            <person name="Liang Q."/>
        </authorList>
    </citation>
    <scope>NUCLEOTIDE SEQUENCE [LARGE SCALE GENOMIC DNA]</scope>
    <source>
        <strain evidence="7 8">V1718</strain>
    </source>
</reference>
<dbReference type="PANTHER" id="PTHR30600:SF4">
    <property type="entry name" value="CYTOCHROME C DOMAIN-CONTAINING PROTEIN"/>
    <property type="match status" value="1"/>
</dbReference>
<protein>
    <submittedName>
        <fullName evidence="7">Thiol oxidoreductase</fullName>
    </submittedName>
</protein>
<dbReference type="GO" id="GO:0020037">
    <property type="term" value="F:heme binding"/>
    <property type="evidence" value="ECO:0007669"/>
    <property type="project" value="InterPro"/>
</dbReference>
<accession>A0A5B8XYX8</accession>
<keyword evidence="5" id="KW-0732">Signal</keyword>
<dbReference type="InterPro" id="IPR010538">
    <property type="entry name" value="DHOR"/>
</dbReference>
<dbReference type="KEGG" id="bbae:FRD01_18440"/>
<dbReference type="GO" id="GO:0046872">
    <property type="term" value="F:metal ion binding"/>
    <property type="evidence" value="ECO:0007669"/>
    <property type="project" value="UniProtKB-KW"/>
</dbReference>
<dbReference type="OrthoDB" id="9805202at2"/>
<dbReference type="PANTHER" id="PTHR30600">
    <property type="entry name" value="CYTOCHROME C PEROXIDASE-RELATED"/>
    <property type="match status" value="1"/>
</dbReference>
<dbReference type="EMBL" id="CP042467">
    <property type="protein sequence ID" value="QED29183.1"/>
    <property type="molecule type" value="Genomic_DNA"/>
</dbReference>
<evidence type="ECO:0000256" key="4">
    <source>
        <dbReference type="PROSITE-ProRule" id="PRU00433"/>
    </source>
</evidence>
<gene>
    <name evidence="7" type="ORF">FRD01_18440</name>
</gene>
<dbReference type="Gene3D" id="1.10.760.10">
    <property type="entry name" value="Cytochrome c-like domain"/>
    <property type="match status" value="1"/>
</dbReference>
<keyword evidence="8" id="KW-1185">Reference proteome</keyword>
<dbReference type="Pfam" id="PF06537">
    <property type="entry name" value="DHOR"/>
    <property type="match status" value="2"/>
</dbReference>
<dbReference type="GO" id="GO:0004130">
    <property type="term" value="F:cytochrome-c peroxidase activity"/>
    <property type="evidence" value="ECO:0007669"/>
    <property type="project" value="TreeGrafter"/>
</dbReference>
<feature type="domain" description="Cytochrome c" evidence="6">
    <location>
        <begin position="45"/>
        <end position="277"/>
    </location>
</feature>
<keyword evidence="1 4" id="KW-0349">Heme</keyword>
<name>A0A5B8XYX8_9DELT</name>
<dbReference type="SUPFAM" id="SSF46626">
    <property type="entry name" value="Cytochrome c"/>
    <property type="match status" value="1"/>
</dbReference>
<dbReference type="GO" id="GO:0009055">
    <property type="term" value="F:electron transfer activity"/>
    <property type="evidence" value="ECO:0007669"/>
    <property type="project" value="InterPro"/>
</dbReference>
<dbReference type="Proteomes" id="UP000321595">
    <property type="component" value="Chromosome"/>
</dbReference>
<evidence type="ECO:0000313" key="8">
    <source>
        <dbReference type="Proteomes" id="UP000321595"/>
    </source>
</evidence>
<evidence type="ECO:0000256" key="5">
    <source>
        <dbReference type="SAM" id="SignalP"/>
    </source>
</evidence>
<dbReference type="AlphaFoldDB" id="A0A5B8XYX8"/>
<dbReference type="InterPro" id="IPR051395">
    <property type="entry name" value="Cytochrome_c_Peroxidase/MauG"/>
</dbReference>
<dbReference type="InterPro" id="IPR036909">
    <property type="entry name" value="Cyt_c-like_dom_sf"/>
</dbReference>
<dbReference type="PROSITE" id="PS51257">
    <property type="entry name" value="PROKAR_LIPOPROTEIN"/>
    <property type="match status" value="1"/>
</dbReference>
<feature type="domain" description="Cytochrome c" evidence="6">
    <location>
        <begin position="285"/>
        <end position="405"/>
    </location>
</feature>
<keyword evidence="2 4" id="KW-0479">Metal-binding</keyword>
<evidence type="ECO:0000313" key="7">
    <source>
        <dbReference type="EMBL" id="QED29183.1"/>
    </source>
</evidence>
<organism evidence="7 8">
    <name type="scientific">Microvenator marinus</name>
    <dbReference type="NCBI Taxonomy" id="2600177"/>
    <lineage>
        <taxon>Bacteria</taxon>
        <taxon>Deltaproteobacteria</taxon>
        <taxon>Bradymonadales</taxon>
        <taxon>Microvenatoraceae</taxon>
        <taxon>Microvenator</taxon>
    </lineage>
</organism>
<evidence type="ECO:0000259" key="6">
    <source>
        <dbReference type="PROSITE" id="PS51007"/>
    </source>
</evidence>
<evidence type="ECO:0000256" key="2">
    <source>
        <dbReference type="ARBA" id="ARBA00022723"/>
    </source>
</evidence>
<feature type="signal peptide" evidence="5">
    <location>
        <begin position="1"/>
        <end position="20"/>
    </location>
</feature>
<feature type="chain" id="PRO_5022700337" evidence="5">
    <location>
        <begin position="21"/>
        <end position="405"/>
    </location>
</feature>
<evidence type="ECO:0000256" key="1">
    <source>
        <dbReference type="ARBA" id="ARBA00022617"/>
    </source>
</evidence>
<dbReference type="PIRSF" id="PIRSF028099">
    <property type="entry name" value="DUF1111"/>
    <property type="match status" value="1"/>
</dbReference>
<evidence type="ECO:0000256" key="3">
    <source>
        <dbReference type="ARBA" id="ARBA00023004"/>
    </source>
</evidence>
<proteinExistence type="predicted"/>
<keyword evidence="3 4" id="KW-0408">Iron</keyword>
<dbReference type="PROSITE" id="PS51007">
    <property type="entry name" value="CYTC"/>
    <property type="match status" value="2"/>
</dbReference>
<sequence>MKWMCIFSLIFLSTSGCVWIEPNDEIPDEDVFSQPLESLGEIEHEEFLRGRALFRRAFDPTTLGPIFNAASCSQCHARDGRAHPSTPGLLYKVDDAVYGAQFQTSAISGVKPEGEVRRSYDTALGDYRDGSTFSLRVPSYELANLNYGPIQNPSIGPRLAMQIAGLGLLEAIPEADILANEDSNDADGDGISGRAHWVIEEATSILRVGRFGWKAAHPTLEQQNAAALVNDMGLTNPVFAEGPCTSLQVECVAAQDAMLEVSQTELDLLTTYVAGLAPPVSKIGPEHRIGEQLFEQATCSACHVPELAPGVAAYTDLLLHDMGLGLADQIQEGDAKPTEWRTPPLWGIGALPAVNGHQMLLHDGRAQNVEEAILWHGGEAERSVEIFKSMSLEERTALIDFVNAI</sequence>
<dbReference type="InterPro" id="IPR009056">
    <property type="entry name" value="Cyt_c-like_dom"/>
</dbReference>